<comment type="function">
    <text evidence="16">Catalyzes the phosphorylation of pantothenate (Pan), the first step in CoA biosynthesis.</text>
</comment>
<feature type="binding site" evidence="16">
    <location>
        <position position="166"/>
    </location>
    <ligand>
        <name>substrate</name>
    </ligand>
</feature>
<gene>
    <name evidence="16" type="primary">coaX</name>
    <name evidence="17" type="ORF">SAMN02745724_04468</name>
</gene>
<keyword evidence="13 16" id="KW-0173">Coenzyme A biosynthesis</keyword>
<comment type="similarity">
    <text evidence="14 16">Belongs to the type III pantothenate kinase family.</text>
</comment>
<reference evidence="17 18" key="1">
    <citation type="submission" date="2016-10" db="EMBL/GenBank/DDBJ databases">
        <authorList>
            <person name="de Groot N.N."/>
        </authorList>
    </citation>
    <scope>NUCLEOTIDE SEQUENCE [LARGE SCALE GENOMIC DNA]</scope>
    <source>
        <strain evidence="17 18">DSM 6059</strain>
    </source>
</reference>
<dbReference type="Gene3D" id="3.30.420.40">
    <property type="match status" value="2"/>
</dbReference>
<keyword evidence="7 16" id="KW-0963">Cytoplasm</keyword>
<evidence type="ECO:0000256" key="15">
    <source>
        <dbReference type="ARBA" id="ARBA00040883"/>
    </source>
</evidence>
<evidence type="ECO:0000256" key="1">
    <source>
        <dbReference type="ARBA" id="ARBA00001206"/>
    </source>
</evidence>
<name>A0A1I1S6D0_9GAMM</name>
<accession>A0A1I1S6D0</accession>
<dbReference type="CDD" id="cd24015">
    <property type="entry name" value="ASKHA_NBD_PanK-III"/>
    <property type="match status" value="1"/>
</dbReference>
<dbReference type="GO" id="GO:0046872">
    <property type="term" value="F:metal ion binding"/>
    <property type="evidence" value="ECO:0007669"/>
    <property type="project" value="UniProtKB-KW"/>
</dbReference>
<evidence type="ECO:0000256" key="3">
    <source>
        <dbReference type="ARBA" id="ARBA00004496"/>
    </source>
</evidence>
<evidence type="ECO:0000256" key="10">
    <source>
        <dbReference type="ARBA" id="ARBA00022777"/>
    </source>
</evidence>
<dbReference type="OrthoDB" id="9781305at2"/>
<dbReference type="GO" id="GO:0005737">
    <property type="term" value="C:cytoplasm"/>
    <property type="evidence" value="ECO:0007669"/>
    <property type="project" value="UniProtKB-SubCell"/>
</dbReference>
<comment type="cofactor">
    <cofactor evidence="2">
        <name>K(+)</name>
        <dbReference type="ChEBI" id="CHEBI:29103"/>
    </cofactor>
</comment>
<dbReference type="NCBIfam" id="TIGR00671">
    <property type="entry name" value="baf"/>
    <property type="match status" value="1"/>
</dbReference>
<evidence type="ECO:0000256" key="11">
    <source>
        <dbReference type="ARBA" id="ARBA00022840"/>
    </source>
</evidence>
<dbReference type="PANTHER" id="PTHR34265:SF1">
    <property type="entry name" value="TYPE III PANTOTHENATE KINASE"/>
    <property type="match status" value="1"/>
</dbReference>
<dbReference type="GO" id="GO:0005524">
    <property type="term" value="F:ATP binding"/>
    <property type="evidence" value="ECO:0007669"/>
    <property type="project" value="UniProtKB-UniRule"/>
</dbReference>
<dbReference type="UniPathway" id="UPA00241">
    <property type="reaction ID" value="UER00352"/>
</dbReference>
<dbReference type="Proteomes" id="UP000198862">
    <property type="component" value="Unassembled WGS sequence"/>
</dbReference>
<comment type="pathway">
    <text evidence="4 16">Cofactor biosynthesis; coenzyme A biosynthesis; CoA from (R)-pantothenate: step 1/5.</text>
</comment>
<sequence length="240" mass="26475">MILLVDVGNTALKTALFDGKCIQICNFDSIEWQDINQVIYSHVATTEQLVRLLALAENKNIPCFKASVTANCAGVECGYENYQTLGIDRWLVVLACANELKYKNQDIIIIDSGTATTIDVVNHKKQHLGGWILPGLDLLVDTMASRAEKVFVDETTLFKTKLATDTPAALKNGCLVATIGAIQYALSLVKSKPVLVFAGGYGEFLQQEIKSQLEHKAIYSNDLIFKGLLIWYQNEVKSSI</sequence>
<keyword evidence="10 16" id="KW-0418">Kinase</keyword>
<feature type="binding site" evidence="16">
    <location>
        <position position="114"/>
    </location>
    <ligand>
        <name>ATP</name>
        <dbReference type="ChEBI" id="CHEBI:30616"/>
    </ligand>
</feature>
<evidence type="ECO:0000256" key="5">
    <source>
        <dbReference type="ARBA" id="ARBA00011738"/>
    </source>
</evidence>
<keyword evidence="9 16" id="KW-0547">Nucleotide-binding</keyword>
<dbReference type="AlphaFoldDB" id="A0A1I1S6D0"/>
<keyword evidence="11 16" id="KW-0067">ATP-binding</keyword>
<comment type="cofactor">
    <cofactor evidence="16">
        <name>NH4(+)</name>
        <dbReference type="ChEBI" id="CHEBI:28938"/>
    </cofactor>
    <cofactor evidence="16">
        <name>K(+)</name>
        <dbReference type="ChEBI" id="CHEBI:29103"/>
    </cofactor>
    <text evidence="16">A monovalent cation. Ammonium or potassium.</text>
</comment>
<dbReference type="InterPro" id="IPR004619">
    <property type="entry name" value="Type_III_PanK"/>
</dbReference>
<evidence type="ECO:0000256" key="16">
    <source>
        <dbReference type="HAMAP-Rule" id="MF_01274"/>
    </source>
</evidence>
<comment type="catalytic activity">
    <reaction evidence="1 16">
        <text>(R)-pantothenate + ATP = (R)-4'-phosphopantothenate + ADP + H(+)</text>
        <dbReference type="Rhea" id="RHEA:16373"/>
        <dbReference type="ChEBI" id="CHEBI:10986"/>
        <dbReference type="ChEBI" id="CHEBI:15378"/>
        <dbReference type="ChEBI" id="CHEBI:29032"/>
        <dbReference type="ChEBI" id="CHEBI:30616"/>
        <dbReference type="ChEBI" id="CHEBI:456216"/>
        <dbReference type="EC" id="2.7.1.33"/>
    </reaction>
</comment>
<protein>
    <recommendedName>
        <fullName evidence="15 16">Type III pantothenate kinase</fullName>
        <ecNumber evidence="6 16">2.7.1.33</ecNumber>
    </recommendedName>
    <alternativeName>
        <fullName evidence="16">PanK-III</fullName>
    </alternativeName>
    <alternativeName>
        <fullName evidence="16">Pantothenic acid kinase</fullName>
    </alternativeName>
</protein>
<evidence type="ECO:0000256" key="9">
    <source>
        <dbReference type="ARBA" id="ARBA00022741"/>
    </source>
</evidence>
<evidence type="ECO:0000313" key="17">
    <source>
        <dbReference type="EMBL" id="SFD42046.1"/>
    </source>
</evidence>
<evidence type="ECO:0000256" key="4">
    <source>
        <dbReference type="ARBA" id="ARBA00005225"/>
    </source>
</evidence>
<dbReference type="EC" id="2.7.1.33" evidence="6 16"/>
<keyword evidence="16" id="KW-0479">Metal-binding</keyword>
<keyword evidence="18" id="KW-1185">Reference proteome</keyword>
<evidence type="ECO:0000256" key="14">
    <source>
        <dbReference type="ARBA" id="ARBA00038036"/>
    </source>
</evidence>
<dbReference type="SUPFAM" id="SSF53067">
    <property type="entry name" value="Actin-like ATPase domain"/>
    <property type="match status" value="2"/>
</dbReference>
<dbReference type="HAMAP" id="MF_01274">
    <property type="entry name" value="Pantothen_kinase_3"/>
    <property type="match status" value="1"/>
</dbReference>
<evidence type="ECO:0000313" key="18">
    <source>
        <dbReference type="Proteomes" id="UP000198862"/>
    </source>
</evidence>
<evidence type="ECO:0000256" key="8">
    <source>
        <dbReference type="ARBA" id="ARBA00022679"/>
    </source>
</evidence>
<feature type="binding site" evidence="16">
    <location>
        <begin position="6"/>
        <end position="13"/>
    </location>
    <ligand>
        <name>ATP</name>
        <dbReference type="ChEBI" id="CHEBI:30616"/>
    </ligand>
</feature>
<dbReference type="InterPro" id="IPR043129">
    <property type="entry name" value="ATPase_NBD"/>
</dbReference>
<proteinExistence type="inferred from homology"/>
<dbReference type="PANTHER" id="PTHR34265">
    <property type="entry name" value="TYPE III PANTOTHENATE KINASE"/>
    <property type="match status" value="1"/>
</dbReference>
<evidence type="ECO:0000256" key="7">
    <source>
        <dbReference type="ARBA" id="ARBA00022490"/>
    </source>
</evidence>
<feature type="binding site" evidence="16">
    <location>
        <position position="111"/>
    </location>
    <ligand>
        <name>K(+)</name>
        <dbReference type="ChEBI" id="CHEBI:29103"/>
    </ligand>
</feature>
<evidence type="ECO:0000256" key="6">
    <source>
        <dbReference type="ARBA" id="ARBA00012102"/>
    </source>
</evidence>
<dbReference type="GO" id="GO:0004594">
    <property type="term" value="F:pantothenate kinase activity"/>
    <property type="evidence" value="ECO:0007669"/>
    <property type="project" value="UniProtKB-UniRule"/>
</dbReference>
<organism evidence="17 18">
    <name type="scientific">Pseudoalteromonas denitrificans DSM 6059</name>
    <dbReference type="NCBI Taxonomy" id="1123010"/>
    <lineage>
        <taxon>Bacteria</taxon>
        <taxon>Pseudomonadati</taxon>
        <taxon>Pseudomonadota</taxon>
        <taxon>Gammaproteobacteria</taxon>
        <taxon>Alteromonadales</taxon>
        <taxon>Pseudoalteromonadaceae</taxon>
        <taxon>Pseudoalteromonas</taxon>
    </lineage>
</organism>
<dbReference type="EMBL" id="FOLO01000056">
    <property type="protein sequence ID" value="SFD42046.1"/>
    <property type="molecule type" value="Genomic_DNA"/>
</dbReference>
<evidence type="ECO:0000256" key="13">
    <source>
        <dbReference type="ARBA" id="ARBA00022993"/>
    </source>
</evidence>
<keyword evidence="8 16" id="KW-0808">Transferase</keyword>
<evidence type="ECO:0000256" key="2">
    <source>
        <dbReference type="ARBA" id="ARBA00001958"/>
    </source>
</evidence>
<dbReference type="RefSeq" id="WP_091989966.1">
    <property type="nucleotide sequence ID" value="NZ_FOLO01000056.1"/>
</dbReference>
<feature type="binding site" evidence="16">
    <location>
        <position position="79"/>
    </location>
    <ligand>
        <name>substrate</name>
    </ligand>
</feature>
<keyword evidence="12 16" id="KW-0630">Potassium</keyword>
<evidence type="ECO:0000256" key="12">
    <source>
        <dbReference type="ARBA" id="ARBA00022958"/>
    </source>
</evidence>
<comment type="subcellular location">
    <subcellularLocation>
        <location evidence="3 16">Cytoplasm</location>
    </subcellularLocation>
</comment>
<comment type="subunit">
    <text evidence="5 16">Homodimer.</text>
</comment>
<dbReference type="GO" id="GO:0015937">
    <property type="term" value="P:coenzyme A biosynthetic process"/>
    <property type="evidence" value="ECO:0007669"/>
    <property type="project" value="UniProtKB-UniRule"/>
</dbReference>
<dbReference type="Pfam" id="PF03309">
    <property type="entry name" value="Pan_kinase"/>
    <property type="match status" value="1"/>
</dbReference>
<feature type="binding site" evidence="16">
    <location>
        <begin position="86"/>
        <end position="89"/>
    </location>
    <ligand>
        <name>substrate</name>
    </ligand>
</feature>
<feature type="active site" description="Proton acceptor" evidence="16">
    <location>
        <position position="88"/>
    </location>
</feature>
<dbReference type="STRING" id="1123010.SAMN02745724_04468"/>